<evidence type="ECO:0000256" key="12">
    <source>
        <dbReference type="SAM" id="Phobius"/>
    </source>
</evidence>
<comment type="caution">
    <text evidence="14">The sequence shown here is derived from an EMBL/GenBank/DDBJ whole genome shotgun (WGS) entry which is preliminary data.</text>
</comment>
<keyword evidence="3 11" id="KW-0813">Transport</keyword>
<evidence type="ECO:0000256" key="8">
    <source>
        <dbReference type="ARBA" id="ARBA00023128"/>
    </source>
</evidence>
<evidence type="ECO:0000313" key="15">
    <source>
        <dbReference type="Proteomes" id="UP000095358"/>
    </source>
</evidence>
<dbReference type="PROSITE" id="PS51257">
    <property type="entry name" value="PROKAR_LIPOPROTEIN"/>
    <property type="match status" value="1"/>
</dbReference>
<reference evidence="14" key="2">
    <citation type="submission" date="2016-08" db="EMBL/GenBank/DDBJ databases">
        <title>Genome sequences of representative isolates from three species of Hanseniaspora isolated from spontaneous wine fermentations.</title>
        <authorList>
            <person name="Sternes P.R."/>
            <person name="Lee D."/>
            <person name="Kutyna D.R."/>
            <person name="Borneman A.R."/>
        </authorList>
    </citation>
    <scope>NUCLEOTIDE SEQUENCE [LARGE SCALE GENOMIC DNA]</scope>
    <source>
        <strain evidence="14">AWRI3580</strain>
    </source>
</reference>
<dbReference type="Proteomes" id="UP000095358">
    <property type="component" value="Unassembled WGS sequence"/>
</dbReference>
<dbReference type="VEuPathDB" id="FungiDB:AWRI3580_g3139"/>
<protein>
    <submittedName>
        <fullName evidence="14">Mitochondrial phosphate carrier protein 2</fullName>
    </submittedName>
</protein>
<feature type="transmembrane region" description="Helical" evidence="12">
    <location>
        <begin position="15"/>
        <end position="40"/>
    </location>
</feature>
<dbReference type="GO" id="GO:1990547">
    <property type="term" value="P:mitochondrial phosphate ion transmembrane transport"/>
    <property type="evidence" value="ECO:0007669"/>
    <property type="project" value="InterPro"/>
</dbReference>
<dbReference type="STRING" id="29833.A0A1E5RIM1"/>
<dbReference type="Gene3D" id="1.50.40.10">
    <property type="entry name" value="Mitochondrial carrier domain"/>
    <property type="match status" value="1"/>
</dbReference>
<evidence type="ECO:0000256" key="7">
    <source>
        <dbReference type="ARBA" id="ARBA00022989"/>
    </source>
</evidence>
<dbReference type="GO" id="GO:0005315">
    <property type="term" value="F:phosphate transmembrane transporter activity"/>
    <property type="evidence" value="ECO:0007669"/>
    <property type="project" value="InterPro"/>
</dbReference>
<dbReference type="EMBL" id="LPNN01000005">
    <property type="protein sequence ID" value="OEJ86751.1"/>
    <property type="molecule type" value="Genomic_DNA"/>
</dbReference>
<feature type="repeat" description="Solcar" evidence="10">
    <location>
        <begin position="215"/>
        <end position="305"/>
    </location>
</feature>
<keyword evidence="7 12" id="KW-1133">Transmembrane helix</keyword>
<accession>A0A1E5RIM1</accession>
<evidence type="ECO:0000256" key="1">
    <source>
        <dbReference type="ARBA" id="ARBA00004448"/>
    </source>
</evidence>
<dbReference type="Pfam" id="PF00153">
    <property type="entry name" value="Mito_carr"/>
    <property type="match status" value="3"/>
</dbReference>
<dbReference type="VEuPathDB" id="FungiDB:AWRI3580_g2924"/>
<keyword evidence="4 10" id="KW-0812">Transmembrane</keyword>
<evidence type="ECO:0000313" key="14">
    <source>
        <dbReference type="EMBL" id="OEJ86751.1"/>
    </source>
</evidence>
<name>A0A1E5RIM1_HANUV</name>
<comment type="similarity">
    <text evidence="2 11">Belongs to the mitochondrial carrier (TC 2.A.29) family.</text>
</comment>
<keyword evidence="6" id="KW-0999">Mitochondrion inner membrane</keyword>
<keyword evidence="8" id="KW-0496">Mitochondrion</keyword>
<dbReference type="InterPro" id="IPR018108">
    <property type="entry name" value="MCP_transmembrane"/>
</dbReference>
<gene>
    <name evidence="14" type="ORF">AWRI3580_g2924</name>
    <name evidence="13" type="ORF">AWRI3580_g3139</name>
</gene>
<keyword evidence="5" id="KW-0677">Repeat</keyword>
<sequence length="314" mass="35519">MSEITKSIPLYSPAYFGYSFLGGAISCSFTHSAITCLDLIKTRAQVSTKDSIQLTFKDFIKQRNNGLKLLYTGGLTTFFGYGLQGFGKYGFYELFKYKYTQLFPEHFNQTYVYLLASASAEFLADILLCPLEAVKIKQQTYIKDNATFLNYNKSHLSMTGTFKELLKEGKLYTGIVPLWLRQIPYTMVKFTTFEKIVEFIYEKLDLKKEEMNKLQQASVSFVSGFFAGTMCAIVSNPADVMVSKLNSPLEDPNAKAVIKSTGERLSYEYAKIGFKGLWMGLPTRIVMISCLTSMQWLIYDSFKIFVGLPTTGGH</sequence>
<evidence type="ECO:0000256" key="4">
    <source>
        <dbReference type="ARBA" id="ARBA00022692"/>
    </source>
</evidence>
<evidence type="ECO:0000313" key="13">
    <source>
        <dbReference type="EMBL" id="OEJ86685.1"/>
    </source>
</evidence>
<dbReference type="EMBL" id="LPNN01000005">
    <property type="protein sequence ID" value="OEJ86685.1"/>
    <property type="molecule type" value="Genomic_DNA"/>
</dbReference>
<reference evidence="15" key="1">
    <citation type="journal article" date="2016" name="Genome Announc.">
        <title>Genome sequences of three species of Hanseniaspora isolated from spontaneous wine fermentations.</title>
        <authorList>
            <person name="Sternes P.R."/>
            <person name="Lee D."/>
            <person name="Kutyna D.R."/>
            <person name="Borneman A.R."/>
        </authorList>
    </citation>
    <scope>NUCLEOTIDE SEQUENCE [LARGE SCALE GENOMIC DNA]</scope>
    <source>
        <strain evidence="15">AWRI3580</strain>
    </source>
</reference>
<keyword evidence="9 10" id="KW-0472">Membrane</keyword>
<dbReference type="SUPFAM" id="SSF103506">
    <property type="entry name" value="Mitochondrial carrier"/>
    <property type="match status" value="1"/>
</dbReference>
<evidence type="ECO:0000256" key="5">
    <source>
        <dbReference type="ARBA" id="ARBA00022737"/>
    </source>
</evidence>
<organism evidence="14 15">
    <name type="scientific">Hanseniaspora uvarum</name>
    <name type="common">Yeast</name>
    <name type="synonym">Kloeckera apiculata</name>
    <dbReference type="NCBI Taxonomy" id="29833"/>
    <lineage>
        <taxon>Eukaryota</taxon>
        <taxon>Fungi</taxon>
        <taxon>Dikarya</taxon>
        <taxon>Ascomycota</taxon>
        <taxon>Saccharomycotina</taxon>
        <taxon>Saccharomycetes</taxon>
        <taxon>Saccharomycodales</taxon>
        <taxon>Saccharomycodaceae</taxon>
        <taxon>Hanseniaspora</taxon>
    </lineage>
</organism>
<evidence type="ECO:0000256" key="11">
    <source>
        <dbReference type="RuleBase" id="RU000488"/>
    </source>
</evidence>
<feature type="transmembrane region" description="Helical" evidence="12">
    <location>
        <begin position="69"/>
        <end position="91"/>
    </location>
</feature>
<dbReference type="InterPro" id="IPR044677">
    <property type="entry name" value="SLC25A3/Pic2/Mir1-like"/>
</dbReference>
<dbReference type="PROSITE" id="PS50920">
    <property type="entry name" value="SOLCAR"/>
    <property type="match status" value="3"/>
</dbReference>
<dbReference type="OrthoDB" id="427452at2759"/>
<dbReference type="AlphaFoldDB" id="A0A1E5RIM1"/>
<proteinExistence type="inferred from homology"/>
<comment type="subcellular location">
    <subcellularLocation>
        <location evidence="1">Mitochondrion inner membrane</location>
        <topology evidence="1">Multi-pass membrane protein</topology>
    </subcellularLocation>
</comment>
<evidence type="ECO:0000256" key="3">
    <source>
        <dbReference type="ARBA" id="ARBA00022448"/>
    </source>
</evidence>
<evidence type="ECO:0000256" key="10">
    <source>
        <dbReference type="PROSITE-ProRule" id="PRU00282"/>
    </source>
</evidence>
<evidence type="ECO:0000256" key="2">
    <source>
        <dbReference type="ARBA" id="ARBA00006375"/>
    </source>
</evidence>
<keyword evidence="15" id="KW-1185">Reference proteome</keyword>
<dbReference type="InterPro" id="IPR023395">
    <property type="entry name" value="MCP_dom_sf"/>
</dbReference>
<dbReference type="GO" id="GO:0005743">
    <property type="term" value="C:mitochondrial inner membrane"/>
    <property type="evidence" value="ECO:0007669"/>
    <property type="project" value="UniProtKB-SubCell"/>
</dbReference>
<feature type="repeat" description="Solcar" evidence="10">
    <location>
        <begin position="14"/>
        <end position="98"/>
    </location>
</feature>
<dbReference type="PANTHER" id="PTHR45671:SF10">
    <property type="entry name" value="SOLUTE CARRIER FAMILY 25 MEMBER 3"/>
    <property type="match status" value="1"/>
</dbReference>
<evidence type="ECO:0000256" key="6">
    <source>
        <dbReference type="ARBA" id="ARBA00022792"/>
    </source>
</evidence>
<feature type="repeat" description="Solcar" evidence="10">
    <location>
        <begin position="108"/>
        <end position="199"/>
    </location>
</feature>
<evidence type="ECO:0000256" key="9">
    <source>
        <dbReference type="ARBA" id="ARBA00023136"/>
    </source>
</evidence>
<dbReference type="PANTHER" id="PTHR45671">
    <property type="entry name" value="SOLUTE CARRIER FAMILY 25 (MITOCHONDRIAL CARRIER PHOSPHATE CARRIER), MEMBER 3, LIKE-RELATED-RELATED"/>
    <property type="match status" value="1"/>
</dbReference>